<dbReference type="GO" id="GO:0004197">
    <property type="term" value="F:cysteine-type endopeptidase activity"/>
    <property type="evidence" value="ECO:0007669"/>
    <property type="project" value="InterPro"/>
</dbReference>
<dbReference type="PANTHER" id="PTHR12000">
    <property type="entry name" value="HEMOGLOBINASE FAMILY MEMBER"/>
    <property type="match status" value="1"/>
</dbReference>
<comment type="similarity">
    <text evidence="1">Belongs to the peptidase C13 family.</text>
</comment>
<reference evidence="4" key="1">
    <citation type="submission" date="2019-10" db="EMBL/GenBank/DDBJ databases">
        <authorList>
            <person name="Zhang R."/>
            <person name="Pan Y."/>
            <person name="Wang J."/>
            <person name="Ma R."/>
            <person name="Yu S."/>
        </authorList>
    </citation>
    <scope>NUCLEOTIDE SEQUENCE</scope>
    <source>
        <strain evidence="4">LA-IB0</strain>
        <tissue evidence="4">Leaf</tissue>
    </source>
</reference>
<dbReference type="GO" id="GO:0006624">
    <property type="term" value="P:vacuolar protein processing"/>
    <property type="evidence" value="ECO:0007669"/>
    <property type="project" value="TreeGrafter"/>
</dbReference>
<accession>A0AAV6XJD1</accession>
<dbReference type="InterPro" id="IPR048501">
    <property type="entry name" value="Legum_prodom"/>
</dbReference>
<name>A0AAV6XJD1_9LAMI</name>
<dbReference type="InterPro" id="IPR043577">
    <property type="entry name" value="AE"/>
</dbReference>
<dbReference type="AlphaFoldDB" id="A0AAV6XJD1"/>
<dbReference type="PRINTS" id="PR00776">
    <property type="entry name" value="HEMOGLOBNASE"/>
</dbReference>
<protein>
    <recommendedName>
        <fullName evidence="3">Legumain prodomain domain-containing protein</fullName>
    </recommendedName>
</protein>
<dbReference type="Proteomes" id="UP000826271">
    <property type="component" value="Unassembled WGS sequence"/>
</dbReference>
<dbReference type="FunFam" id="3.40.50.1460:FF:000005">
    <property type="entry name" value="Vacuolar-processing enzyme beta-isozyme"/>
    <property type="match status" value="1"/>
</dbReference>
<dbReference type="Gene3D" id="3.40.50.1460">
    <property type="match status" value="1"/>
</dbReference>
<feature type="active site" evidence="2">
    <location>
        <position position="181"/>
    </location>
</feature>
<evidence type="ECO:0000313" key="5">
    <source>
        <dbReference type="Proteomes" id="UP000826271"/>
    </source>
</evidence>
<evidence type="ECO:0000313" key="4">
    <source>
        <dbReference type="EMBL" id="KAG8380284.1"/>
    </source>
</evidence>
<dbReference type="PIRSF" id="PIRSF500139">
    <property type="entry name" value="AE"/>
    <property type="match status" value="1"/>
</dbReference>
<evidence type="ECO:0000259" key="3">
    <source>
        <dbReference type="Pfam" id="PF20985"/>
    </source>
</evidence>
<dbReference type="GO" id="GO:0005773">
    <property type="term" value="C:vacuole"/>
    <property type="evidence" value="ECO:0007669"/>
    <property type="project" value="GOC"/>
</dbReference>
<dbReference type="EMBL" id="WHWC01000007">
    <property type="protein sequence ID" value="KAG8380284.1"/>
    <property type="molecule type" value="Genomic_DNA"/>
</dbReference>
<evidence type="ECO:0000256" key="1">
    <source>
        <dbReference type="ARBA" id="ARBA00009941"/>
    </source>
</evidence>
<dbReference type="GO" id="GO:0051603">
    <property type="term" value="P:proteolysis involved in protein catabolic process"/>
    <property type="evidence" value="ECO:0007669"/>
    <property type="project" value="InterPro"/>
</dbReference>
<comment type="caution">
    <text evidence="4">The sequence shown here is derived from an EMBL/GenBank/DDBJ whole genome shotgun (WGS) entry which is preliminary data.</text>
</comment>
<sequence length="435" mass="48298">MKLLTVSIIHHILGALLFLVLLNSCIIAHQLEHHAPSLSAKISKFLESETGPTVDPHRLEGTRWALLVAGSRGYENYRHQADVCHAFQILKKGGLREENVIVFMYDDIAFDVNNPRPGVIVNSPGGDNVYEGVPKDYTGRNSSIQNLFAVILGNKSALTGGSGKVLDSGPKDHIFIYYSDHGSPGTVAMPCDEYIYADDLINVLKKKNEANAYESMVFYLEACESGSMFDGLLPETLNIYASTAANATEDSYATYCPDDYPYTPPAYDVCLGDVYSVSWMEDSEKHDLRSETLEQQLQLVARRTAIESRDQGSHVMQYVLKSPERKDSIRRVEAQKQLTSEINSRMLVGNRMKQISSSLAGVKSGIAILHTVRPEGQPLVDDWRCLKTLVKTYEEHCGSLTRYGMKYMRAFANMCNAGIMVEQMNKAAAGMCNPV</sequence>
<dbReference type="PANTHER" id="PTHR12000:SF50">
    <property type="entry name" value="VACUOLAR-PROCESSING ENZYME GAMMA-ISOZYME"/>
    <property type="match status" value="1"/>
</dbReference>
<dbReference type="Pfam" id="PF20985">
    <property type="entry name" value="Legum_prodom"/>
    <property type="match status" value="1"/>
</dbReference>
<dbReference type="InterPro" id="IPR001096">
    <property type="entry name" value="Peptidase_C13"/>
</dbReference>
<gene>
    <name evidence="4" type="ORF">BUALT_Bualt07G0177300</name>
</gene>
<proteinExistence type="inferred from homology"/>
<feature type="active site" description="Nucleophile" evidence="2">
    <location>
        <position position="223"/>
    </location>
</feature>
<organism evidence="4 5">
    <name type="scientific">Buddleja alternifolia</name>
    <dbReference type="NCBI Taxonomy" id="168488"/>
    <lineage>
        <taxon>Eukaryota</taxon>
        <taxon>Viridiplantae</taxon>
        <taxon>Streptophyta</taxon>
        <taxon>Embryophyta</taxon>
        <taxon>Tracheophyta</taxon>
        <taxon>Spermatophyta</taxon>
        <taxon>Magnoliopsida</taxon>
        <taxon>eudicotyledons</taxon>
        <taxon>Gunneridae</taxon>
        <taxon>Pentapetalae</taxon>
        <taxon>asterids</taxon>
        <taxon>lamiids</taxon>
        <taxon>Lamiales</taxon>
        <taxon>Scrophulariaceae</taxon>
        <taxon>Buddlejeae</taxon>
        <taxon>Buddleja</taxon>
    </lineage>
</organism>
<evidence type="ECO:0000256" key="2">
    <source>
        <dbReference type="PIRSR" id="PIRSR019663-1"/>
    </source>
</evidence>
<dbReference type="CDD" id="cd21115">
    <property type="entry name" value="legumain_C"/>
    <property type="match status" value="1"/>
</dbReference>
<feature type="domain" description="Legumain prodomain" evidence="3">
    <location>
        <begin position="336"/>
        <end position="432"/>
    </location>
</feature>
<dbReference type="Pfam" id="PF01650">
    <property type="entry name" value="Peptidase_C13"/>
    <property type="match status" value="1"/>
</dbReference>
<dbReference type="PIRSF" id="PIRSF019663">
    <property type="entry name" value="Legumain"/>
    <property type="match status" value="1"/>
</dbReference>
<keyword evidence="5" id="KW-1185">Reference proteome</keyword>